<dbReference type="InterPro" id="IPR012347">
    <property type="entry name" value="Ferritin-like"/>
</dbReference>
<dbReference type="AlphaFoldDB" id="A0A7U3ZR29"/>
<dbReference type="KEGG" id="rsi:Runsl_5525"/>
<dbReference type="PROSITE" id="PS51257">
    <property type="entry name" value="PROKAR_LIPOPROTEIN"/>
    <property type="match status" value="1"/>
</dbReference>
<dbReference type="Proteomes" id="UP000000493">
    <property type="component" value="Chromosome"/>
</dbReference>
<accession>A0A7U3ZR29</accession>
<feature type="chain" id="PRO_5030762310" description="DUF4142 domain-containing protein" evidence="2">
    <location>
        <begin position="20"/>
        <end position="232"/>
    </location>
</feature>
<dbReference type="PANTHER" id="PTHR38593:SF1">
    <property type="entry name" value="BLR2558 PROTEIN"/>
    <property type="match status" value="1"/>
</dbReference>
<evidence type="ECO:0000256" key="1">
    <source>
        <dbReference type="SAM" id="MobiDB-lite"/>
    </source>
</evidence>
<organism evidence="4 5">
    <name type="scientific">Runella slithyformis (strain ATCC 29530 / DSM 19594 / LMG 11500 / NCIMB 11436 / LSU 4)</name>
    <dbReference type="NCBI Taxonomy" id="761193"/>
    <lineage>
        <taxon>Bacteria</taxon>
        <taxon>Pseudomonadati</taxon>
        <taxon>Bacteroidota</taxon>
        <taxon>Cytophagia</taxon>
        <taxon>Cytophagales</taxon>
        <taxon>Spirosomataceae</taxon>
        <taxon>Runella</taxon>
    </lineage>
</organism>
<feature type="region of interest" description="Disordered" evidence="1">
    <location>
        <begin position="201"/>
        <end position="232"/>
    </location>
</feature>
<keyword evidence="5" id="KW-1185">Reference proteome</keyword>
<proteinExistence type="predicted"/>
<feature type="domain" description="DUF4142" evidence="3">
    <location>
        <begin position="68"/>
        <end position="203"/>
    </location>
</feature>
<sequence>MKTTIKPWMALLLAGGVIACDPSGHNSNNQYQEGENKSTESDLVTKVRTDDGIERNEEAVKRGDIHTADANFLSDAANRGILEVELGKLAIQKASSAPVKAFAQMMVNDHTKANNDLKALADQMKLRIPASLSDQNRMKIEAITKNDDKDFDREYIHAMVKNHRTTTEIFQSEAHDGYDSLIKAYASKTLPVLMHHREMAEKLSKAYGPPQTPTNDRTNQRVETGQNPKQKQ</sequence>
<gene>
    <name evidence="4" type="ordered locus">Runsl_5525</name>
</gene>
<evidence type="ECO:0000259" key="3">
    <source>
        <dbReference type="Pfam" id="PF13628"/>
    </source>
</evidence>
<reference evidence="5" key="1">
    <citation type="submission" date="2011-06" db="EMBL/GenBank/DDBJ databases">
        <title>The complete genome of chromosome of Runella slithyformis DSM 19594.</title>
        <authorList>
            <consortium name="US DOE Joint Genome Institute (JGI-PGF)"/>
            <person name="Lucas S."/>
            <person name="Han J."/>
            <person name="Lapidus A."/>
            <person name="Bruce D."/>
            <person name="Goodwin L."/>
            <person name="Pitluck S."/>
            <person name="Peters L."/>
            <person name="Kyrpides N."/>
            <person name="Mavromatis K."/>
            <person name="Ivanova N."/>
            <person name="Ovchinnikova G."/>
            <person name="Zhang X."/>
            <person name="Misra M."/>
            <person name="Detter J.C."/>
            <person name="Tapia R."/>
            <person name="Han C."/>
            <person name="Land M."/>
            <person name="Hauser L."/>
            <person name="Markowitz V."/>
            <person name="Cheng J.-F."/>
            <person name="Hugenholtz P."/>
            <person name="Woyke T."/>
            <person name="Wu D."/>
            <person name="Tindall B."/>
            <person name="Faehrich R."/>
            <person name="Brambilla E."/>
            <person name="Klenk H.-P."/>
            <person name="Eisen J.A."/>
        </authorList>
    </citation>
    <scope>NUCLEOTIDE SEQUENCE [LARGE SCALE GENOMIC DNA]</scope>
    <source>
        <strain evidence="5">ATCC 29530 / DSM 19594 / LMG 11500 / NCIMB 11436 / LSU 4</strain>
    </source>
</reference>
<dbReference type="PANTHER" id="PTHR38593">
    <property type="entry name" value="BLR2558 PROTEIN"/>
    <property type="match status" value="1"/>
</dbReference>
<evidence type="ECO:0000313" key="4">
    <source>
        <dbReference type="EMBL" id="AEI51815.1"/>
    </source>
</evidence>
<feature type="compositionally biased region" description="Polar residues" evidence="1">
    <location>
        <begin position="213"/>
        <end position="232"/>
    </location>
</feature>
<dbReference type="InterPro" id="IPR025419">
    <property type="entry name" value="DUF4142"/>
</dbReference>
<dbReference type="Pfam" id="PF13628">
    <property type="entry name" value="DUF4142"/>
    <property type="match status" value="1"/>
</dbReference>
<name>A0A7U3ZR29_RUNSL</name>
<keyword evidence="2" id="KW-0732">Signal</keyword>
<evidence type="ECO:0000256" key="2">
    <source>
        <dbReference type="SAM" id="SignalP"/>
    </source>
</evidence>
<evidence type="ECO:0000313" key="5">
    <source>
        <dbReference type="Proteomes" id="UP000000493"/>
    </source>
</evidence>
<dbReference type="Gene3D" id="1.20.1260.10">
    <property type="match status" value="1"/>
</dbReference>
<feature type="signal peptide" evidence="2">
    <location>
        <begin position="1"/>
        <end position="19"/>
    </location>
</feature>
<dbReference type="RefSeq" id="WP_013931081.1">
    <property type="nucleotide sequence ID" value="NC_015703.1"/>
</dbReference>
<reference evidence="4 5" key="2">
    <citation type="journal article" date="2012" name="Stand. Genomic Sci.">
        <title>Complete genome sequence of the aquatic bacterium Runella slithyformis type strain (LSU 4(T)).</title>
        <authorList>
            <person name="Copeland A."/>
            <person name="Zhang X."/>
            <person name="Misra M."/>
            <person name="Lapidus A."/>
            <person name="Nolan M."/>
            <person name="Lucas S."/>
            <person name="Deshpande S."/>
            <person name="Cheng J.F."/>
            <person name="Tapia R."/>
            <person name="Goodwin L.A."/>
            <person name="Pitluck S."/>
            <person name="Liolios K."/>
            <person name="Pagani I."/>
            <person name="Ivanova N."/>
            <person name="Mikhailova N."/>
            <person name="Pati A."/>
            <person name="Chen A."/>
            <person name="Palaniappan K."/>
            <person name="Land M."/>
            <person name="Hauser L."/>
            <person name="Pan C."/>
            <person name="Jeffries C.D."/>
            <person name="Detter J.C."/>
            <person name="Brambilla E.M."/>
            <person name="Rohde M."/>
            <person name="Djao O.D."/>
            <person name="Goker M."/>
            <person name="Sikorski J."/>
            <person name="Tindall B.J."/>
            <person name="Woyke T."/>
            <person name="Bristow J."/>
            <person name="Eisen J.A."/>
            <person name="Markowitz V."/>
            <person name="Hugenholtz P."/>
            <person name="Kyrpides N.C."/>
            <person name="Klenk H.P."/>
            <person name="Mavromatis K."/>
        </authorList>
    </citation>
    <scope>NUCLEOTIDE SEQUENCE [LARGE SCALE GENOMIC DNA]</scope>
    <source>
        <strain evidence="5">ATCC 29530 / DSM 19594 / LMG 11500 / NCIMB 11436 / LSU 4</strain>
    </source>
</reference>
<protein>
    <recommendedName>
        <fullName evidence="3">DUF4142 domain-containing protein</fullName>
    </recommendedName>
</protein>
<dbReference type="EMBL" id="CP002859">
    <property type="protein sequence ID" value="AEI51815.1"/>
    <property type="molecule type" value="Genomic_DNA"/>
</dbReference>